<dbReference type="Pfam" id="PF02321">
    <property type="entry name" value="OEP"/>
    <property type="match status" value="2"/>
</dbReference>
<evidence type="ECO:0000256" key="2">
    <source>
        <dbReference type="ARBA" id="ARBA00007613"/>
    </source>
</evidence>
<keyword evidence="6" id="KW-0472">Membrane</keyword>
<keyword evidence="4" id="KW-1134">Transmembrane beta strand</keyword>
<dbReference type="InterPro" id="IPR003423">
    <property type="entry name" value="OMP_efflux"/>
</dbReference>
<dbReference type="PANTHER" id="PTHR30026:SF20">
    <property type="entry name" value="OUTER MEMBRANE PROTEIN TOLC"/>
    <property type="match status" value="1"/>
</dbReference>
<proteinExistence type="inferred from homology"/>
<keyword evidence="7" id="KW-0998">Cell outer membrane</keyword>
<comment type="subcellular location">
    <subcellularLocation>
        <location evidence="1">Cell outer membrane</location>
    </subcellularLocation>
</comment>
<dbReference type="EMBL" id="JADGII010000018">
    <property type="protein sequence ID" value="MBF0637345.1"/>
    <property type="molecule type" value="Genomic_DNA"/>
</dbReference>
<name>A0ABR9XU62_9CHLB</name>
<dbReference type="Proteomes" id="UP000619838">
    <property type="component" value="Unassembled WGS sequence"/>
</dbReference>
<reference evidence="8 9" key="1">
    <citation type="journal article" date="2020" name="Microorganisms">
        <title>Simultaneous Genome Sequencing of Prosthecochloris ethylica and Desulfuromonas acetoxidans within a Syntrophic Mixture Reveals Unique Pili and Protein Interactions.</title>
        <authorList>
            <person name="Kyndt J.A."/>
            <person name="Van Beeumen J.J."/>
            <person name="Meyer T.E."/>
        </authorList>
    </citation>
    <scope>NUCLEOTIDE SEQUENCE [LARGE SCALE GENOMIC DNA]</scope>
    <source>
        <strain evidence="8 9">N3</strain>
    </source>
</reference>
<sequence length="443" mass="48958">MIVMMRDILRRLQGAALAGILILPWVMVATPAKLVASDAVLTLDEAFAMALERNPDINVARGEARIAHNNVHIGNAGLLPRVDLVGSVTYQDNEAAAVEESTTTGIQLQASYTFFDGFGTVYTFQKLRSSGRLGELKARNTIENTMVSVSESYYRLAEAEQQLSLSREALSISRERQRRAQLRSDYGQANTLDVLSATVDANSDSVAVLEARLERDNARRSLNSLLNRPVDTPCSVDATVRFDDGLTLAAVQEGAKQSYADYLLAAEEMRQADLDLAIATSDFFPSFGVQLNYGFSETDPGFMVDLDDPAEGFSAVLNMTLPLFNGFKTSIARQNAKILQHNSRLEYDKAGMDLEKLVADTWEAYQNSLTVLAFQEKNLESAELNFSRTRELSVLGQVTSTAFREAQLNLLSARQQIASARFDARLFEIRLKRIAGMLLRKAE</sequence>
<evidence type="ECO:0000256" key="5">
    <source>
        <dbReference type="ARBA" id="ARBA00022692"/>
    </source>
</evidence>
<accession>A0ABR9XU62</accession>
<gene>
    <name evidence="8" type="ORF">INT08_09215</name>
</gene>
<dbReference type="InterPro" id="IPR051906">
    <property type="entry name" value="TolC-like"/>
</dbReference>
<evidence type="ECO:0000256" key="1">
    <source>
        <dbReference type="ARBA" id="ARBA00004442"/>
    </source>
</evidence>
<evidence type="ECO:0000256" key="3">
    <source>
        <dbReference type="ARBA" id="ARBA00022448"/>
    </source>
</evidence>
<organism evidence="8 9">
    <name type="scientific">Prosthecochloris ethylica</name>
    <dbReference type="NCBI Taxonomy" id="2743976"/>
    <lineage>
        <taxon>Bacteria</taxon>
        <taxon>Pseudomonadati</taxon>
        <taxon>Chlorobiota</taxon>
        <taxon>Chlorobiia</taxon>
        <taxon>Chlorobiales</taxon>
        <taxon>Chlorobiaceae</taxon>
        <taxon>Prosthecochloris</taxon>
    </lineage>
</organism>
<evidence type="ECO:0000256" key="7">
    <source>
        <dbReference type="ARBA" id="ARBA00023237"/>
    </source>
</evidence>
<evidence type="ECO:0000313" key="8">
    <source>
        <dbReference type="EMBL" id="MBF0637345.1"/>
    </source>
</evidence>
<keyword evidence="5" id="KW-0812">Transmembrane</keyword>
<keyword evidence="9" id="KW-1185">Reference proteome</keyword>
<comment type="similarity">
    <text evidence="2">Belongs to the outer membrane factor (OMF) (TC 1.B.17) family.</text>
</comment>
<dbReference type="PANTHER" id="PTHR30026">
    <property type="entry name" value="OUTER MEMBRANE PROTEIN TOLC"/>
    <property type="match status" value="1"/>
</dbReference>
<dbReference type="SUPFAM" id="SSF56954">
    <property type="entry name" value="Outer membrane efflux proteins (OEP)"/>
    <property type="match status" value="1"/>
</dbReference>
<keyword evidence="3" id="KW-0813">Transport</keyword>
<comment type="caution">
    <text evidence="8">The sequence shown here is derived from an EMBL/GenBank/DDBJ whole genome shotgun (WGS) entry which is preliminary data.</text>
</comment>
<evidence type="ECO:0000313" key="9">
    <source>
        <dbReference type="Proteomes" id="UP000619838"/>
    </source>
</evidence>
<evidence type="ECO:0000256" key="6">
    <source>
        <dbReference type="ARBA" id="ARBA00023136"/>
    </source>
</evidence>
<dbReference type="Gene3D" id="1.20.1600.10">
    <property type="entry name" value="Outer membrane efflux proteins (OEP)"/>
    <property type="match status" value="1"/>
</dbReference>
<evidence type="ECO:0000256" key="4">
    <source>
        <dbReference type="ARBA" id="ARBA00022452"/>
    </source>
</evidence>
<protein>
    <submittedName>
        <fullName evidence="8">TolC family protein</fullName>
    </submittedName>
</protein>